<evidence type="ECO:0000256" key="5">
    <source>
        <dbReference type="ARBA" id="ARBA00022553"/>
    </source>
</evidence>
<comment type="catalytic activity">
    <reaction evidence="1">
        <text>ATP + protein L-histidine = ADP + protein N-phospho-L-histidine.</text>
        <dbReference type="EC" id="2.7.13.3"/>
    </reaction>
</comment>
<dbReference type="PRINTS" id="PR00344">
    <property type="entry name" value="BCTRLSENSOR"/>
</dbReference>
<dbReference type="SUPFAM" id="SSF55874">
    <property type="entry name" value="ATPase domain of HSP90 chaperone/DNA topoisomerase II/histidine kinase"/>
    <property type="match status" value="1"/>
</dbReference>
<evidence type="ECO:0000256" key="15">
    <source>
        <dbReference type="ARBA" id="ARBA00059827"/>
    </source>
</evidence>
<feature type="transmembrane region" description="Helical" evidence="23">
    <location>
        <begin position="63"/>
        <end position="88"/>
    </location>
</feature>
<evidence type="ECO:0000256" key="16">
    <source>
        <dbReference type="ARBA" id="ARBA00064003"/>
    </source>
</evidence>
<dbReference type="SUPFAM" id="SSF47384">
    <property type="entry name" value="Homodimeric domain of signal transducing histidine kinase"/>
    <property type="match status" value="1"/>
</dbReference>
<dbReference type="SMART" id="SM00388">
    <property type="entry name" value="HisKA"/>
    <property type="match status" value="1"/>
</dbReference>
<dbReference type="PANTHER" id="PTHR45339">
    <property type="entry name" value="HYBRID SIGNAL TRANSDUCTION HISTIDINE KINASE J"/>
    <property type="match status" value="1"/>
</dbReference>
<dbReference type="Proteomes" id="UP000242205">
    <property type="component" value="Chromosome"/>
</dbReference>
<proteinExistence type="predicted"/>
<sequence>MQDERMATGRQQVQATADATAPATGPSAYARRFIVLAALYLVAAWAGHLVALTTGYASPLWPAAGIALAGLLTWGLRLWPALWLAGLLTELFIAPSGGHWPAAIGIACGIALQALVGAWLARRWLGAVEARHADRALALLILLCGPLASTLAPGIGVATLYAAGVMQAPDLLDNWLLWWAGDTAGVLLFTPLALAMWPGSGELRRHWEGGWRVAVIPAVTAFLLVAGLVQMTRLEDSRERAEARQAMDIVGDRGLLELAGALEPLNGVVRLFTSSSSVTREEFRRYTAGLDERPALIGIDWAPRVRDVEREAFEASVRAGGLVDYVIFDFDAEGARQPSPPRAEHFPVLYSEPMWLNDEALGLDHAQSAERRAAMMRALEVPGSVHVVRDELLRTQRSNLLVFLPVLSPGDETLNGYVVGVLDLQHLLDDLTRLAQAQALAFRVHDVSPGTPSRVLYDTLPAQATPEVSRELQIGGLAWRIDMARIEPERDTGATPAVRAYLGFAVFASLLVAFAVLGSAGRNAATHARVRERTTELAETLARLRDREAEERAVLDNIVECVITIGTDGRVVNINRAVEPMFGYRPDEVIGRNVSMLMTGADSAIHDDYIRRYLDTGERRIIGRNREVVGRHKDGHDIALELAVSEYVFGERRVFTGTLRDITERKALVADLTRAREHADEANRAKSAFLAAMSHEIRTPMNGVVGLSDVLACSSLNEYQRDLVRTIRESSTALLTLIDDILDFSKIEAGRLEIELRALDLAEVVEGVCASLSPIAVRRGVDVSLYIDPALPAGVISDEVRLRQLLYNIVGNAIKFSAGRPDVRGVVSLRVVRAGDDPLRVCFSVADNGIGIAPERLSDLFRPFTQAESSTTRRYGGTGLGLAICRRLVDMLGGNITVDSAVGRGATFRVTLPLDIAADIAPPQLPALDGIDCLIGPCCGPDADVVEIYLKHAGARTHRPADTAEALDVARAASAPLVVIDCARGGDAPASEYMLPGIDARGVRLLRGRGAGRLDPQRQIAVDANVLRRATLLRAVAVAAGRASPEAADETSTSSAATAPTTPPDIEAARAEHRLILVAEDNEINQKVILHQLALLGYAAEVAEDGAQALSMWRRGDYALLLTDLHMPQLDGYALTAAIRREERPGSHIPILALTANALRGEERRALDAGMDAYLTKPVQLDLLRSTLEHHLPGAVARAHTPAVPRAPESPPADPALPLFDVSVLEELVGDDQQIVREFLLEFRRSAKDLAESLRTALDGGWPAEAGNAAHKLKSAARSVGALALGEECAIIEREARQANADALAVRLPGFDALLRETGRLIEAHLAGADKA</sequence>
<feature type="transmembrane region" description="Helical" evidence="23">
    <location>
        <begin position="175"/>
        <end position="197"/>
    </location>
</feature>
<keyword evidence="8" id="KW-0547">Nucleotide-binding</keyword>
<evidence type="ECO:0000259" key="27">
    <source>
        <dbReference type="PROSITE" id="PS50839"/>
    </source>
</evidence>
<dbReference type="PROSITE" id="PS50112">
    <property type="entry name" value="PAS"/>
    <property type="match status" value="1"/>
</dbReference>
<keyword evidence="7 23" id="KW-0812">Transmembrane</keyword>
<dbReference type="PROSITE" id="PS50839">
    <property type="entry name" value="CHASE"/>
    <property type="match status" value="1"/>
</dbReference>
<dbReference type="OrthoDB" id="5290456at2"/>
<feature type="region of interest" description="Disordered" evidence="22">
    <location>
        <begin position="1"/>
        <end position="23"/>
    </location>
</feature>
<dbReference type="InterPro" id="IPR035965">
    <property type="entry name" value="PAS-like_dom_sf"/>
</dbReference>
<name>A0A2I6S6Y0_9RHOO</name>
<evidence type="ECO:0000256" key="2">
    <source>
        <dbReference type="ARBA" id="ARBA00004651"/>
    </source>
</evidence>
<dbReference type="InterPro" id="IPR007895">
    <property type="entry name" value="MASE1"/>
</dbReference>
<evidence type="ECO:0000256" key="18">
    <source>
        <dbReference type="ARBA" id="ARBA00070152"/>
    </source>
</evidence>
<feature type="domain" description="Response regulatory" evidence="25">
    <location>
        <begin position="1075"/>
        <end position="1192"/>
    </location>
</feature>
<dbReference type="CDD" id="cd00088">
    <property type="entry name" value="HPT"/>
    <property type="match status" value="1"/>
</dbReference>
<evidence type="ECO:0000256" key="20">
    <source>
        <dbReference type="PROSITE-ProRule" id="PRU00110"/>
    </source>
</evidence>
<dbReference type="InterPro" id="IPR003594">
    <property type="entry name" value="HATPase_dom"/>
</dbReference>
<evidence type="ECO:0000256" key="22">
    <source>
        <dbReference type="SAM" id="MobiDB-lite"/>
    </source>
</evidence>
<dbReference type="SMART" id="SM00387">
    <property type="entry name" value="HATPase_c"/>
    <property type="match status" value="1"/>
</dbReference>
<dbReference type="FunFam" id="3.30.450.20:FF:000060">
    <property type="entry name" value="Sensor protein FixL"/>
    <property type="match status" value="1"/>
</dbReference>
<dbReference type="EC" id="2.7.13.3" evidence="3"/>
<dbReference type="Gene3D" id="3.30.450.350">
    <property type="entry name" value="CHASE domain"/>
    <property type="match status" value="1"/>
</dbReference>
<dbReference type="KEGG" id="atw:C0099_08680"/>
<evidence type="ECO:0000313" key="30">
    <source>
        <dbReference type="Proteomes" id="UP000242205"/>
    </source>
</evidence>
<keyword evidence="12" id="KW-0902">Two-component regulatory system</keyword>
<evidence type="ECO:0000256" key="9">
    <source>
        <dbReference type="ARBA" id="ARBA00022777"/>
    </source>
</evidence>
<dbReference type="Pfam" id="PF00512">
    <property type="entry name" value="HisKA"/>
    <property type="match status" value="1"/>
</dbReference>
<keyword evidence="4" id="KW-1003">Cell membrane</keyword>
<evidence type="ECO:0000259" key="28">
    <source>
        <dbReference type="PROSITE" id="PS50894"/>
    </source>
</evidence>
<feature type="transmembrane region" description="Helical" evidence="23">
    <location>
        <begin position="33"/>
        <end position="57"/>
    </location>
</feature>
<comment type="function">
    <text evidence="14">Member of the two-component regulatory system BvgS/BvgA. Phosphorylates BvgA via a four-step phosphorelay in response to environmental signals.</text>
</comment>
<dbReference type="GO" id="GO:0000155">
    <property type="term" value="F:phosphorelay sensor kinase activity"/>
    <property type="evidence" value="ECO:0007669"/>
    <property type="project" value="InterPro"/>
</dbReference>
<dbReference type="Gene3D" id="1.20.120.160">
    <property type="entry name" value="HPT domain"/>
    <property type="match status" value="1"/>
</dbReference>
<dbReference type="Gene3D" id="3.30.450.20">
    <property type="entry name" value="PAS domain"/>
    <property type="match status" value="1"/>
</dbReference>
<dbReference type="FunFam" id="3.30.565.10:FF:000010">
    <property type="entry name" value="Sensor histidine kinase RcsC"/>
    <property type="match status" value="1"/>
</dbReference>
<gene>
    <name evidence="29" type="ORF">C0099_08680</name>
</gene>
<dbReference type="FunFam" id="1.10.287.130:FF:000002">
    <property type="entry name" value="Two-component osmosensing histidine kinase"/>
    <property type="match status" value="1"/>
</dbReference>
<evidence type="ECO:0000256" key="21">
    <source>
        <dbReference type="PROSITE-ProRule" id="PRU00169"/>
    </source>
</evidence>
<comment type="function">
    <text evidence="15">Putative oxygen sensor; modulates the activity of FixJ, a transcriptional activator of nitrogen fixation fixK gene. FixL probably acts as a kinase that phosphorylates FixJ.</text>
</comment>
<dbReference type="InterPro" id="IPR000014">
    <property type="entry name" value="PAS"/>
</dbReference>
<comment type="subunit">
    <text evidence="16">At low DSF concentrations, interacts with RpfF.</text>
</comment>
<keyword evidence="11 23" id="KW-1133">Transmembrane helix</keyword>
<feature type="modified residue" description="4-aspartylphosphate" evidence="21">
    <location>
        <position position="1124"/>
    </location>
</feature>
<evidence type="ECO:0000256" key="12">
    <source>
        <dbReference type="ARBA" id="ARBA00023012"/>
    </source>
</evidence>
<keyword evidence="6" id="KW-0808">Transferase</keyword>
<dbReference type="Pfam" id="PF02518">
    <property type="entry name" value="HATPase_c"/>
    <property type="match status" value="1"/>
</dbReference>
<evidence type="ECO:0000256" key="14">
    <source>
        <dbReference type="ARBA" id="ARBA00058004"/>
    </source>
</evidence>
<feature type="region of interest" description="Disordered" evidence="22">
    <location>
        <begin position="1044"/>
        <end position="1063"/>
    </location>
</feature>
<dbReference type="EMBL" id="CP025682">
    <property type="protein sequence ID" value="AUN95002.1"/>
    <property type="molecule type" value="Genomic_DNA"/>
</dbReference>
<dbReference type="InterPro" id="IPR001789">
    <property type="entry name" value="Sig_transdc_resp-reg_receiver"/>
</dbReference>
<feature type="domain" description="Histidine kinase" evidence="24">
    <location>
        <begin position="692"/>
        <end position="916"/>
    </location>
</feature>
<evidence type="ECO:0000256" key="6">
    <source>
        <dbReference type="ARBA" id="ARBA00022679"/>
    </source>
</evidence>
<feature type="domain" description="CHASE" evidence="27">
    <location>
        <begin position="274"/>
        <end position="482"/>
    </location>
</feature>
<evidence type="ECO:0000256" key="13">
    <source>
        <dbReference type="ARBA" id="ARBA00023136"/>
    </source>
</evidence>
<keyword evidence="9" id="KW-0418">Kinase</keyword>
<dbReference type="Pfam" id="PF05231">
    <property type="entry name" value="MASE1"/>
    <property type="match status" value="1"/>
</dbReference>
<organism evidence="29 30">
    <name type="scientific">Pseudazoarcus pumilus</name>
    <dbReference type="NCBI Taxonomy" id="2067960"/>
    <lineage>
        <taxon>Bacteria</taxon>
        <taxon>Pseudomonadati</taxon>
        <taxon>Pseudomonadota</taxon>
        <taxon>Betaproteobacteria</taxon>
        <taxon>Rhodocyclales</taxon>
        <taxon>Zoogloeaceae</taxon>
        <taxon>Pseudazoarcus</taxon>
    </lineage>
</organism>
<dbReference type="Pfam" id="PF01627">
    <property type="entry name" value="Hpt"/>
    <property type="match status" value="1"/>
</dbReference>
<evidence type="ECO:0000256" key="19">
    <source>
        <dbReference type="ARBA" id="ARBA00070616"/>
    </source>
</evidence>
<dbReference type="CDD" id="cd00082">
    <property type="entry name" value="HisKA"/>
    <property type="match status" value="1"/>
</dbReference>
<dbReference type="Pfam" id="PF00072">
    <property type="entry name" value="Response_reg"/>
    <property type="match status" value="1"/>
</dbReference>
<evidence type="ECO:0000256" key="8">
    <source>
        <dbReference type="ARBA" id="ARBA00022741"/>
    </source>
</evidence>
<feature type="transmembrane region" description="Helical" evidence="23">
    <location>
        <begin position="100"/>
        <end position="121"/>
    </location>
</feature>
<feature type="transmembrane region" description="Helical" evidence="23">
    <location>
        <begin position="136"/>
        <end position="163"/>
    </location>
</feature>
<dbReference type="InterPro" id="IPR005467">
    <property type="entry name" value="His_kinase_dom"/>
</dbReference>
<evidence type="ECO:0000256" key="4">
    <source>
        <dbReference type="ARBA" id="ARBA00022475"/>
    </source>
</evidence>
<comment type="subcellular location">
    <subcellularLocation>
        <location evidence="2">Cell membrane</location>
        <topology evidence="2">Multi-pass membrane protein</topology>
    </subcellularLocation>
</comment>
<evidence type="ECO:0000256" key="3">
    <source>
        <dbReference type="ARBA" id="ARBA00012438"/>
    </source>
</evidence>
<dbReference type="CDD" id="cd17546">
    <property type="entry name" value="REC_hyHK_CKI1_RcsC-like"/>
    <property type="match status" value="1"/>
</dbReference>
<dbReference type="GO" id="GO:0005524">
    <property type="term" value="F:ATP binding"/>
    <property type="evidence" value="ECO:0007669"/>
    <property type="project" value="UniProtKB-KW"/>
</dbReference>
<dbReference type="SMART" id="SM00448">
    <property type="entry name" value="REC"/>
    <property type="match status" value="1"/>
</dbReference>
<dbReference type="Pfam" id="PF00989">
    <property type="entry name" value="PAS"/>
    <property type="match status" value="1"/>
</dbReference>
<dbReference type="InterPro" id="IPR036890">
    <property type="entry name" value="HATPase_C_sf"/>
</dbReference>
<dbReference type="PROSITE" id="PS50110">
    <property type="entry name" value="RESPONSE_REGULATORY"/>
    <property type="match status" value="1"/>
</dbReference>
<dbReference type="InterPro" id="IPR036641">
    <property type="entry name" value="HPT_dom_sf"/>
</dbReference>
<evidence type="ECO:0000259" key="24">
    <source>
        <dbReference type="PROSITE" id="PS50109"/>
    </source>
</evidence>
<evidence type="ECO:0000256" key="10">
    <source>
        <dbReference type="ARBA" id="ARBA00022840"/>
    </source>
</evidence>
<dbReference type="InterPro" id="IPR003661">
    <property type="entry name" value="HisK_dim/P_dom"/>
</dbReference>
<dbReference type="PROSITE" id="PS50894">
    <property type="entry name" value="HPT"/>
    <property type="match status" value="1"/>
</dbReference>
<keyword evidence="10" id="KW-0067">ATP-binding</keyword>
<feature type="modified residue" description="Phosphohistidine" evidence="20">
    <location>
        <position position="1271"/>
    </location>
</feature>
<keyword evidence="13 23" id="KW-0472">Membrane</keyword>
<evidence type="ECO:0000256" key="1">
    <source>
        <dbReference type="ARBA" id="ARBA00000085"/>
    </source>
</evidence>
<dbReference type="Gene3D" id="3.30.565.10">
    <property type="entry name" value="Histidine kinase-like ATPase, C-terminal domain"/>
    <property type="match status" value="1"/>
</dbReference>
<dbReference type="Gene3D" id="3.40.50.2300">
    <property type="match status" value="1"/>
</dbReference>
<evidence type="ECO:0000259" key="25">
    <source>
        <dbReference type="PROSITE" id="PS50110"/>
    </source>
</evidence>
<dbReference type="InterPro" id="IPR036097">
    <property type="entry name" value="HisK_dim/P_sf"/>
</dbReference>
<dbReference type="InterPro" id="IPR011006">
    <property type="entry name" value="CheY-like_superfamily"/>
</dbReference>
<dbReference type="InterPro" id="IPR042240">
    <property type="entry name" value="CHASE_sf"/>
</dbReference>
<evidence type="ECO:0000256" key="11">
    <source>
        <dbReference type="ARBA" id="ARBA00022989"/>
    </source>
</evidence>
<dbReference type="GO" id="GO:0006355">
    <property type="term" value="P:regulation of DNA-templated transcription"/>
    <property type="evidence" value="ECO:0007669"/>
    <property type="project" value="InterPro"/>
</dbReference>
<dbReference type="SUPFAM" id="SSF47226">
    <property type="entry name" value="Histidine-containing phosphotransfer domain, HPT domain"/>
    <property type="match status" value="1"/>
</dbReference>
<dbReference type="SMART" id="SM00091">
    <property type="entry name" value="PAS"/>
    <property type="match status" value="1"/>
</dbReference>
<evidence type="ECO:0000313" key="29">
    <source>
        <dbReference type="EMBL" id="AUN95002.1"/>
    </source>
</evidence>
<evidence type="ECO:0000256" key="7">
    <source>
        <dbReference type="ARBA" id="ARBA00022692"/>
    </source>
</evidence>
<keyword evidence="5 21" id="KW-0597">Phosphoprotein</keyword>
<dbReference type="InterPro" id="IPR004358">
    <property type="entry name" value="Sig_transdc_His_kin-like_C"/>
</dbReference>
<dbReference type="InterPro" id="IPR013767">
    <property type="entry name" value="PAS_fold"/>
</dbReference>
<dbReference type="SUPFAM" id="SSF52172">
    <property type="entry name" value="CheY-like"/>
    <property type="match status" value="1"/>
</dbReference>
<feature type="domain" description="PAS" evidence="26">
    <location>
        <begin position="547"/>
        <end position="617"/>
    </location>
</feature>
<dbReference type="PROSITE" id="PS50109">
    <property type="entry name" value="HIS_KIN"/>
    <property type="match status" value="1"/>
</dbReference>
<dbReference type="NCBIfam" id="TIGR00229">
    <property type="entry name" value="sensory_box"/>
    <property type="match status" value="1"/>
</dbReference>
<dbReference type="CDD" id="cd16922">
    <property type="entry name" value="HATPase_EvgS-ArcB-TorS-like"/>
    <property type="match status" value="1"/>
</dbReference>
<dbReference type="InterPro" id="IPR006189">
    <property type="entry name" value="CHASE_dom"/>
</dbReference>
<protein>
    <recommendedName>
        <fullName evidence="19">Sensor protein FixL</fullName>
        <ecNumber evidence="3">2.7.13.3</ecNumber>
    </recommendedName>
    <alternativeName>
        <fullName evidence="17">Sensory/regulatory protein RpfC</fullName>
    </alternativeName>
    <alternativeName>
        <fullName evidence="18">Virulence sensor protein BvgS</fullName>
    </alternativeName>
</protein>
<feature type="domain" description="HPt" evidence="28">
    <location>
        <begin position="1232"/>
        <end position="1329"/>
    </location>
</feature>
<reference evidence="29 30" key="1">
    <citation type="submission" date="2018-01" db="EMBL/GenBank/DDBJ databases">
        <authorList>
            <person name="Fu G.-Y."/>
        </authorList>
    </citation>
    <scope>NUCLEOTIDE SEQUENCE [LARGE SCALE GENOMIC DNA]</scope>
    <source>
        <strain evidence="29 30">SY39</strain>
    </source>
</reference>
<dbReference type="PANTHER" id="PTHR45339:SF5">
    <property type="entry name" value="HISTIDINE KINASE"/>
    <property type="match status" value="1"/>
</dbReference>
<evidence type="ECO:0000256" key="17">
    <source>
        <dbReference type="ARBA" id="ARBA00068150"/>
    </source>
</evidence>
<dbReference type="Gene3D" id="1.10.287.130">
    <property type="match status" value="1"/>
</dbReference>
<keyword evidence="30" id="KW-1185">Reference proteome</keyword>
<feature type="transmembrane region" description="Helical" evidence="23">
    <location>
        <begin position="209"/>
        <end position="229"/>
    </location>
</feature>
<evidence type="ECO:0000259" key="26">
    <source>
        <dbReference type="PROSITE" id="PS50112"/>
    </source>
</evidence>
<accession>A0A2I6S6Y0</accession>
<dbReference type="SMART" id="SM01079">
    <property type="entry name" value="CHASE"/>
    <property type="match status" value="1"/>
</dbReference>
<dbReference type="InterPro" id="IPR008207">
    <property type="entry name" value="Sig_transdc_His_kin_Hpt_dom"/>
</dbReference>
<evidence type="ECO:0000256" key="23">
    <source>
        <dbReference type="SAM" id="Phobius"/>
    </source>
</evidence>
<dbReference type="SUPFAM" id="SSF55785">
    <property type="entry name" value="PYP-like sensor domain (PAS domain)"/>
    <property type="match status" value="1"/>
</dbReference>
<dbReference type="Pfam" id="PF03924">
    <property type="entry name" value="CHASE"/>
    <property type="match status" value="1"/>
</dbReference>
<dbReference type="GO" id="GO:0005886">
    <property type="term" value="C:plasma membrane"/>
    <property type="evidence" value="ECO:0007669"/>
    <property type="project" value="UniProtKB-SubCell"/>
</dbReference>
<dbReference type="CDD" id="cd00130">
    <property type="entry name" value="PAS"/>
    <property type="match status" value="1"/>
</dbReference>